<evidence type="ECO:0000313" key="2">
    <source>
        <dbReference type="EMBL" id="GEK82517.1"/>
    </source>
</evidence>
<evidence type="ECO:0000256" key="1">
    <source>
        <dbReference type="SAM" id="MobiDB-lite"/>
    </source>
</evidence>
<dbReference type="Pfam" id="PF06289">
    <property type="entry name" value="FlbD"/>
    <property type="match status" value="1"/>
</dbReference>
<dbReference type="PANTHER" id="PTHR39185:SF1">
    <property type="entry name" value="SWARMING MOTILITY PROTEIN SWRD"/>
    <property type="match status" value="1"/>
</dbReference>
<dbReference type="OrthoDB" id="9799862at2"/>
<dbReference type="Proteomes" id="UP000522688">
    <property type="component" value="Unassembled WGS sequence"/>
</dbReference>
<evidence type="ECO:0000313" key="3">
    <source>
        <dbReference type="EMBL" id="MBA8814722.1"/>
    </source>
</evidence>
<evidence type="ECO:0000313" key="4">
    <source>
        <dbReference type="Proteomes" id="UP000321154"/>
    </source>
</evidence>
<dbReference type="EMBL" id="BJUV01000006">
    <property type="protein sequence ID" value="GEK82517.1"/>
    <property type="molecule type" value="Genomic_DNA"/>
</dbReference>
<reference evidence="3 5" key="2">
    <citation type="submission" date="2020-07" db="EMBL/GenBank/DDBJ databases">
        <title>Sequencing the genomes of 1000 actinobacteria strains.</title>
        <authorList>
            <person name="Klenk H.-P."/>
        </authorList>
    </citation>
    <scope>NUCLEOTIDE SEQUENCE [LARGE SCALE GENOMIC DNA]</scope>
    <source>
        <strain evidence="3 5">DSM 10309</strain>
    </source>
</reference>
<dbReference type="RefSeq" id="WP_146853298.1">
    <property type="nucleotide sequence ID" value="NZ_BAAAHR010000003.1"/>
</dbReference>
<organism evidence="3 5">
    <name type="scientific">Frigoribacterium faeni</name>
    <dbReference type="NCBI Taxonomy" id="145483"/>
    <lineage>
        <taxon>Bacteria</taxon>
        <taxon>Bacillati</taxon>
        <taxon>Actinomycetota</taxon>
        <taxon>Actinomycetes</taxon>
        <taxon>Micrococcales</taxon>
        <taxon>Microbacteriaceae</taxon>
        <taxon>Frigoribacterium</taxon>
    </lineage>
</organism>
<feature type="compositionally biased region" description="Low complexity" evidence="1">
    <location>
        <begin position="104"/>
        <end position="125"/>
    </location>
</feature>
<dbReference type="PANTHER" id="PTHR39185">
    <property type="entry name" value="SWARMING MOTILITY PROTEIN SWRD"/>
    <property type="match status" value="1"/>
</dbReference>
<dbReference type="InterPro" id="IPR009384">
    <property type="entry name" value="SwrD-like"/>
</dbReference>
<reference evidence="2 4" key="1">
    <citation type="submission" date="2019-07" db="EMBL/GenBank/DDBJ databases">
        <title>Whole genome shotgun sequence of Frigoribacterium faeni NBRC 103066.</title>
        <authorList>
            <person name="Hosoyama A."/>
            <person name="Uohara A."/>
            <person name="Ohji S."/>
            <person name="Ichikawa N."/>
        </authorList>
    </citation>
    <scope>NUCLEOTIDE SEQUENCE [LARGE SCALE GENOMIC DNA]</scope>
    <source>
        <strain evidence="2 4">NBRC 103066</strain>
    </source>
</reference>
<feature type="compositionally biased region" description="Polar residues" evidence="1">
    <location>
        <begin position="69"/>
        <end position="83"/>
    </location>
</feature>
<proteinExistence type="predicted"/>
<accession>A0A7W3PKC1</accession>
<dbReference type="EMBL" id="JACGWW010000007">
    <property type="protein sequence ID" value="MBA8814722.1"/>
    <property type="molecule type" value="Genomic_DNA"/>
</dbReference>
<protein>
    <submittedName>
        <fullName evidence="3">Uncharacterized protein YlzI (FlbEa/FlbD family)</fullName>
    </submittedName>
</protein>
<comment type="caution">
    <text evidence="3">The sequence shown here is derived from an EMBL/GenBank/DDBJ whole genome shotgun (WGS) entry which is preliminary data.</text>
</comment>
<dbReference type="AlphaFoldDB" id="A0A7W3PKC1"/>
<keyword evidence="4" id="KW-1185">Reference proteome</keyword>
<sequence>MIVVTRLNDSRFAVNPDLIERIHETPDTTLIMVDGAKYIVTEPMSEVIEMIARYRARIVSIAYDEPHATSPSAQPMGSRNGTGPQLGLVRGSGGAGRVSDLRAPDAPVAATPAPAPAEQDAARFAGHAAETER</sequence>
<gene>
    <name evidence="3" type="ORF">FB463_002997</name>
    <name evidence="2" type="ORF">FFA01_08260</name>
</gene>
<dbReference type="Proteomes" id="UP000321154">
    <property type="component" value="Unassembled WGS sequence"/>
</dbReference>
<name>A0A7W3PKC1_9MICO</name>
<evidence type="ECO:0000313" key="5">
    <source>
        <dbReference type="Proteomes" id="UP000522688"/>
    </source>
</evidence>
<feature type="region of interest" description="Disordered" evidence="1">
    <location>
        <begin position="67"/>
        <end position="133"/>
    </location>
</feature>